<protein>
    <submittedName>
        <fullName evidence="1">Uncharacterized protein</fullName>
    </submittedName>
</protein>
<evidence type="ECO:0000313" key="1">
    <source>
        <dbReference type="EMBL" id="MFD1882777.1"/>
    </source>
</evidence>
<proteinExistence type="predicted"/>
<dbReference type="RefSeq" id="WP_379143605.1">
    <property type="nucleotide sequence ID" value="NZ_JBHUEN010000043.1"/>
</dbReference>
<reference evidence="2" key="1">
    <citation type="journal article" date="2019" name="Int. J. Syst. Evol. Microbiol.">
        <title>The Global Catalogue of Microorganisms (GCM) 10K type strain sequencing project: providing services to taxonomists for standard genome sequencing and annotation.</title>
        <authorList>
            <consortium name="The Broad Institute Genomics Platform"/>
            <consortium name="The Broad Institute Genome Sequencing Center for Infectious Disease"/>
            <person name="Wu L."/>
            <person name="Ma J."/>
        </authorList>
    </citation>
    <scope>NUCLEOTIDE SEQUENCE [LARGE SCALE GENOMIC DNA]</scope>
    <source>
        <strain evidence="2">CCUG 56029</strain>
    </source>
</reference>
<dbReference type="Proteomes" id="UP001597213">
    <property type="component" value="Unassembled WGS sequence"/>
</dbReference>
<sequence length="112" mass="12884">MNDHATTHSHAKLPCHVCGRLFRRDQLRSWVSVQPGISRLIDDAAPGWTDGKFICREDLSKFRHSYIEHLLKDEHGTLSRRPMIKPPCFAGMTAWARYATPFRPGSAMRRQP</sequence>
<organism evidence="1 2">
    <name type="scientific">Paracoccus pacificus</name>
    <dbReference type="NCBI Taxonomy" id="1463598"/>
    <lineage>
        <taxon>Bacteria</taxon>
        <taxon>Pseudomonadati</taxon>
        <taxon>Pseudomonadota</taxon>
        <taxon>Alphaproteobacteria</taxon>
        <taxon>Rhodobacterales</taxon>
        <taxon>Paracoccaceae</taxon>
        <taxon>Paracoccus</taxon>
    </lineage>
</organism>
<evidence type="ECO:0000313" key="2">
    <source>
        <dbReference type="Proteomes" id="UP001597213"/>
    </source>
</evidence>
<comment type="caution">
    <text evidence="1">The sequence shown here is derived from an EMBL/GenBank/DDBJ whole genome shotgun (WGS) entry which is preliminary data.</text>
</comment>
<keyword evidence="2" id="KW-1185">Reference proteome</keyword>
<gene>
    <name evidence="1" type="ORF">ACFSCT_13720</name>
</gene>
<accession>A0ABW4R963</accession>
<name>A0ABW4R963_9RHOB</name>
<dbReference type="EMBL" id="JBHUEN010000043">
    <property type="protein sequence ID" value="MFD1882777.1"/>
    <property type="molecule type" value="Genomic_DNA"/>
</dbReference>